<protein>
    <recommendedName>
        <fullName evidence="1">HDOD domain-containing protein</fullName>
    </recommendedName>
</protein>
<dbReference type="Pfam" id="PF08668">
    <property type="entry name" value="HDOD"/>
    <property type="match status" value="1"/>
</dbReference>
<evidence type="ECO:0000313" key="2">
    <source>
        <dbReference type="EMBL" id="ODS22294.1"/>
    </source>
</evidence>
<comment type="caution">
    <text evidence="2">The sequence shown here is derived from an EMBL/GenBank/DDBJ whole genome shotgun (WGS) entry which is preliminary data.</text>
</comment>
<proteinExistence type="predicted"/>
<dbReference type="InterPro" id="IPR052340">
    <property type="entry name" value="RNase_Y/CdgJ"/>
</dbReference>
<evidence type="ECO:0000313" key="3">
    <source>
        <dbReference type="Proteomes" id="UP000242502"/>
    </source>
</evidence>
<dbReference type="Proteomes" id="UP000242502">
    <property type="component" value="Unassembled WGS sequence"/>
</dbReference>
<organism evidence="2 3">
    <name type="scientific">Candidatus Endobugula sertula</name>
    <name type="common">Bugula neritina bacterial symbiont</name>
    <dbReference type="NCBI Taxonomy" id="62101"/>
    <lineage>
        <taxon>Bacteria</taxon>
        <taxon>Pseudomonadati</taxon>
        <taxon>Pseudomonadota</taxon>
        <taxon>Gammaproteobacteria</taxon>
        <taxon>Cellvibrionales</taxon>
        <taxon>Cellvibrionaceae</taxon>
        <taxon>Candidatus Endobugula</taxon>
    </lineage>
</organism>
<reference evidence="2 3" key="1">
    <citation type="journal article" date="2016" name="Appl. Environ. Microbiol.">
        <title>Lack of Overt Genome Reduction in the Bryostatin-Producing Bryozoan Symbiont "Candidatus Endobugula sertula".</title>
        <authorList>
            <person name="Miller I.J."/>
            <person name="Vanee N."/>
            <person name="Fong S.S."/>
            <person name="Lim-Fong G.E."/>
            <person name="Kwan J.C."/>
        </authorList>
    </citation>
    <scope>NUCLEOTIDE SEQUENCE [LARGE SCALE GENOMIC DNA]</scope>
    <source>
        <strain evidence="2">AB1-4</strain>
    </source>
</reference>
<accession>A0A1D2QL17</accession>
<feature type="domain" description="HDOD" evidence="1">
    <location>
        <begin position="1"/>
        <end position="124"/>
    </location>
</feature>
<dbReference type="InterPro" id="IPR003607">
    <property type="entry name" value="HD/PDEase_dom"/>
</dbReference>
<dbReference type="PANTHER" id="PTHR33525">
    <property type="match status" value="1"/>
</dbReference>
<name>A0A1D2QL17_9GAMM</name>
<dbReference type="InterPro" id="IPR013976">
    <property type="entry name" value="HDOD"/>
</dbReference>
<dbReference type="AlphaFoldDB" id="A0A1D2QL17"/>
<dbReference type="SUPFAM" id="SSF109604">
    <property type="entry name" value="HD-domain/PDEase-like"/>
    <property type="match status" value="1"/>
</dbReference>
<evidence type="ECO:0000259" key="1">
    <source>
        <dbReference type="PROSITE" id="PS51833"/>
    </source>
</evidence>
<dbReference type="PROSITE" id="PS51833">
    <property type="entry name" value="HDOD"/>
    <property type="match status" value="1"/>
</dbReference>
<dbReference type="Gene3D" id="1.10.3210.10">
    <property type="entry name" value="Hypothetical protein af1432"/>
    <property type="match status" value="1"/>
</dbReference>
<dbReference type="PANTHER" id="PTHR33525:SF6">
    <property type="entry name" value="HDOD DOMAIN-CONTAINING PROTEIN"/>
    <property type="match status" value="1"/>
</dbReference>
<dbReference type="InterPro" id="IPR006675">
    <property type="entry name" value="HDIG_dom"/>
</dbReference>
<dbReference type="STRING" id="62101.AB835_15010"/>
<dbReference type="NCBIfam" id="TIGR00277">
    <property type="entry name" value="HDIG"/>
    <property type="match status" value="1"/>
</dbReference>
<dbReference type="CDD" id="cd00077">
    <property type="entry name" value="HDc"/>
    <property type="match status" value="1"/>
</dbReference>
<sequence length="193" mass="21622">MIEISNIALATTMNSKLFKAPGYEKHIEDIWYHSLATAFWSKEIARTLRFNVEAAFLCGLLHSIGKVVILQTVADFRSSNESIMDEYDLQQLFNQYESPVSEIVANQWGLPDIVSETMTYYKHFNSAPTAAETAATVLFGSQIADHMIDSENFPLDVLIQSPALELVNLYPDEVDELLNKTDVVKSGVRALSI</sequence>
<gene>
    <name evidence="2" type="ORF">AB835_15010</name>
</gene>
<dbReference type="EMBL" id="MDLC01000112">
    <property type="protein sequence ID" value="ODS22294.1"/>
    <property type="molecule type" value="Genomic_DNA"/>
</dbReference>